<evidence type="ECO:0000259" key="11">
    <source>
        <dbReference type="PROSITE" id="PS50988"/>
    </source>
</evidence>
<protein>
    <recommendedName>
        <fullName evidence="8">RNA-binding protein RO60</fullName>
    </recommendedName>
    <alternativeName>
        <fullName evidence="9">60 kDa SS-A/Ro ribonucleoprotein</fullName>
    </alternativeName>
    <alternativeName>
        <fullName evidence="10">TROVE domain family member 2</fullName>
    </alternativeName>
</protein>
<keyword evidence="4" id="KW-0479">Metal-binding</keyword>
<proteinExistence type="inferred from homology"/>
<dbReference type="AlphaFoldDB" id="A0A8C5QI34"/>
<keyword evidence="3" id="KW-0963">Cytoplasm</keyword>
<keyword evidence="5" id="KW-0970">Cilium biogenesis/degradation</keyword>
<dbReference type="Pfam" id="PF25045">
    <property type="entry name" value="vWA_Ro60"/>
    <property type="match status" value="1"/>
</dbReference>
<evidence type="ECO:0000256" key="7">
    <source>
        <dbReference type="ARBA" id="ARBA00023274"/>
    </source>
</evidence>
<evidence type="ECO:0000256" key="5">
    <source>
        <dbReference type="ARBA" id="ARBA00022794"/>
    </source>
</evidence>
<gene>
    <name evidence="12" type="primary">RO60</name>
</gene>
<organism evidence="12 13">
    <name type="scientific">Leptobrachium leishanense</name>
    <name type="common">Leishan spiny toad</name>
    <dbReference type="NCBI Taxonomy" id="445787"/>
    <lineage>
        <taxon>Eukaryota</taxon>
        <taxon>Metazoa</taxon>
        <taxon>Chordata</taxon>
        <taxon>Craniata</taxon>
        <taxon>Vertebrata</taxon>
        <taxon>Euteleostomi</taxon>
        <taxon>Amphibia</taxon>
        <taxon>Batrachia</taxon>
        <taxon>Anura</taxon>
        <taxon>Pelobatoidea</taxon>
        <taxon>Megophryidae</taxon>
        <taxon>Leptobrachium</taxon>
    </lineage>
</organism>
<dbReference type="SUPFAM" id="SSF140864">
    <property type="entry name" value="TROVE domain-like"/>
    <property type="match status" value="1"/>
</dbReference>
<dbReference type="GO" id="GO:1990904">
    <property type="term" value="C:ribonucleoprotein complex"/>
    <property type="evidence" value="ECO:0007669"/>
    <property type="project" value="UniProtKB-KW"/>
</dbReference>
<dbReference type="Gene3D" id="3.40.50.410">
    <property type="entry name" value="von Willebrand factor, type A domain"/>
    <property type="match status" value="2"/>
</dbReference>
<dbReference type="GeneTree" id="ENSGT00390000006200"/>
<comment type="similarity">
    <text evidence="2">Belongs to the Ro 60 kDa family.</text>
</comment>
<dbReference type="OrthoDB" id="310895at2759"/>
<evidence type="ECO:0000256" key="10">
    <source>
        <dbReference type="ARBA" id="ARBA00083444"/>
    </source>
</evidence>
<dbReference type="InterPro" id="IPR037214">
    <property type="entry name" value="TROVE_dom_sf"/>
</dbReference>
<evidence type="ECO:0000256" key="2">
    <source>
        <dbReference type="ARBA" id="ARBA00007814"/>
    </source>
</evidence>
<dbReference type="InterPro" id="IPR056800">
    <property type="entry name" value="vWA_Ro60"/>
</dbReference>
<name>A0A8C5QI34_9ANUR</name>
<dbReference type="SUPFAM" id="SSF53300">
    <property type="entry name" value="vWA-like"/>
    <property type="match status" value="1"/>
</dbReference>
<dbReference type="Pfam" id="PF05731">
    <property type="entry name" value="TROVE"/>
    <property type="match status" value="1"/>
</dbReference>
<reference evidence="12" key="1">
    <citation type="submission" date="2025-08" db="UniProtKB">
        <authorList>
            <consortium name="Ensembl"/>
        </authorList>
    </citation>
    <scope>IDENTIFICATION</scope>
</reference>
<dbReference type="InterPro" id="IPR008858">
    <property type="entry name" value="TROVE_dom"/>
</dbReference>
<dbReference type="GO" id="GO:0005737">
    <property type="term" value="C:cytoplasm"/>
    <property type="evidence" value="ECO:0007669"/>
    <property type="project" value="UniProtKB-SubCell"/>
</dbReference>
<dbReference type="InterPro" id="IPR036465">
    <property type="entry name" value="vWFA_dom_sf"/>
</dbReference>
<evidence type="ECO:0000256" key="9">
    <source>
        <dbReference type="ARBA" id="ARBA00078397"/>
    </source>
</evidence>
<evidence type="ECO:0000256" key="4">
    <source>
        <dbReference type="ARBA" id="ARBA00022723"/>
    </source>
</evidence>
<accession>A0A8C5QI34</accession>
<dbReference type="InterPro" id="IPR040322">
    <property type="entry name" value="TROVE2"/>
</dbReference>
<dbReference type="FunFam" id="3.40.50.410:FF:000040">
    <property type="entry name" value="60 kDa SS-A/Ro ribonucleoprotein isoform X1"/>
    <property type="match status" value="1"/>
</dbReference>
<dbReference type="FunFam" id="3.40.50.410:FF:000033">
    <property type="entry name" value="60 kDa SS-A/Ro ribonucleoprotein"/>
    <property type="match status" value="1"/>
</dbReference>
<evidence type="ECO:0000313" key="12">
    <source>
        <dbReference type="Ensembl" id="ENSLLEP00000038063.1"/>
    </source>
</evidence>
<sequence>MDLNMEKTVDQTQPLNEKQICNSENCYVFQVSDMNRLRRFLCFGSEGGTYYIEDKQLILENADAILRLIEDGKGCEVVDEIKSFSQEGRAAKQDPALFALAICSQCSDSKTKQAAFRALSEICRIPTHLFSFIKFKKALKDGMKCGIWGRALRKAVADWYNTKDGIALAMAVTKYKQRNGWSHKDLLRLSHTKPTTEVLTLVTKYISKGWKEVEKEYKEKELSYETEKVLKYLEGIERVKQTKDESEVIHLIEKHHLVREHLLTCHLNSTEIWKALLHEMPITAMLRNLGKMTANSVLIPGSPEVYMVCEMMNNEKLLKKARIHPFHILVALETYKKGRGIKGKLKWVPDRAILEALDHAFYQTFKMVEPTGKTFVLAIDVSASMDQQVLGSILNASTVAAAMCMLVARTETVSHIVAFSDEITPCPVTVDMCLPEVLEKMEAIPMGSTDCALPMVWALEMNTVADVFVVFTDCETNVESVHPATALRQYREKLGIPAKLIVCGLTSNGFSIADPDDRGMLDMCGFDTAALDISRSPNDKSVVVQGLYKFMPQFLKPRLGMTKGEMTIIVEAASENSSSSSSICYSPHAEKVYKFNNLPAVLHKVGTVVTPDNDIFIAGGQVPLKNPKSNHSKPSKLQTTFRKCIKVH</sequence>
<evidence type="ECO:0000256" key="3">
    <source>
        <dbReference type="ARBA" id="ARBA00022490"/>
    </source>
</evidence>
<dbReference type="GO" id="GO:0046872">
    <property type="term" value="F:metal ion binding"/>
    <property type="evidence" value="ECO:0007669"/>
    <property type="project" value="UniProtKB-KW"/>
</dbReference>
<evidence type="ECO:0000313" key="13">
    <source>
        <dbReference type="Proteomes" id="UP000694569"/>
    </source>
</evidence>
<reference evidence="12" key="2">
    <citation type="submission" date="2025-09" db="UniProtKB">
        <authorList>
            <consortium name="Ensembl"/>
        </authorList>
    </citation>
    <scope>IDENTIFICATION</scope>
</reference>
<evidence type="ECO:0000256" key="8">
    <source>
        <dbReference type="ARBA" id="ARBA00068479"/>
    </source>
</evidence>
<evidence type="ECO:0000256" key="6">
    <source>
        <dbReference type="ARBA" id="ARBA00022884"/>
    </source>
</evidence>
<keyword evidence="6" id="KW-0694">RNA-binding</keyword>
<dbReference type="Proteomes" id="UP000694569">
    <property type="component" value="Unplaced"/>
</dbReference>
<keyword evidence="7" id="KW-0687">Ribonucleoprotein</keyword>
<keyword evidence="13" id="KW-1185">Reference proteome</keyword>
<dbReference type="GO" id="GO:0030030">
    <property type="term" value="P:cell projection organization"/>
    <property type="evidence" value="ECO:0007669"/>
    <property type="project" value="UniProtKB-KW"/>
</dbReference>
<evidence type="ECO:0000256" key="1">
    <source>
        <dbReference type="ARBA" id="ARBA00004496"/>
    </source>
</evidence>
<dbReference type="GO" id="GO:0003723">
    <property type="term" value="F:RNA binding"/>
    <property type="evidence" value="ECO:0007669"/>
    <property type="project" value="UniProtKB-KW"/>
</dbReference>
<dbReference type="Ensembl" id="ENSLLET00000039540.1">
    <property type="protein sequence ID" value="ENSLLEP00000038063.1"/>
    <property type="gene ID" value="ENSLLEG00000024124.1"/>
</dbReference>
<dbReference type="PANTHER" id="PTHR14202">
    <property type="entry name" value="60 KDA RIBONUCLEOPROTEIN SSA/RO"/>
    <property type="match status" value="1"/>
</dbReference>
<comment type="subcellular location">
    <subcellularLocation>
        <location evidence="1">Cytoplasm</location>
    </subcellularLocation>
</comment>
<feature type="domain" description="TROVE" evidence="11">
    <location>
        <begin position="20"/>
        <end position="373"/>
    </location>
</feature>
<dbReference type="PROSITE" id="PS50988">
    <property type="entry name" value="TROVE"/>
    <property type="match status" value="1"/>
</dbReference>
<dbReference type="PANTHER" id="PTHR14202:SF0">
    <property type="entry name" value="RNA-BINDING PROTEIN RO60"/>
    <property type="match status" value="1"/>
</dbReference>